<reference evidence="1" key="1">
    <citation type="submission" date="2015-04" db="UniProtKB">
        <authorList>
            <consortium name="EnsemblPlants"/>
        </authorList>
    </citation>
    <scope>IDENTIFICATION</scope>
</reference>
<accession>A0A0E0LAC3</accession>
<protein>
    <submittedName>
        <fullName evidence="1">Uncharacterized protein</fullName>
    </submittedName>
</protein>
<evidence type="ECO:0000313" key="2">
    <source>
        <dbReference type="Proteomes" id="UP000026962"/>
    </source>
</evidence>
<dbReference type="Proteomes" id="UP000026962">
    <property type="component" value="Chromosome 6"/>
</dbReference>
<sequence>MANFTVHYSVGEIMSTEMGIDLSNFSQCTLYHPNSGNLTMPEYAMEPFSDEHPMATERSNPKLIMEGLVARLQTSRIRDGHVGAGFSKEGSTKQEKHVLNRAHIMWKSPNVMKTTLALICRACISNKLSKWSCRARCNNIRRVKPMKGRRTMLW</sequence>
<dbReference type="Gramene" id="OPUNC06G10090.1">
    <property type="protein sequence ID" value="OPUNC06G10090.1"/>
    <property type="gene ID" value="OPUNC06G10090"/>
</dbReference>
<name>A0A0E0LAC3_ORYPU</name>
<proteinExistence type="predicted"/>
<evidence type="ECO:0000313" key="1">
    <source>
        <dbReference type="EnsemblPlants" id="OPUNC06G10090.1"/>
    </source>
</evidence>
<dbReference type="AlphaFoldDB" id="A0A0E0LAC3"/>
<dbReference type="HOGENOM" id="CLU_1707167_0_0_1"/>
<keyword evidence="2" id="KW-1185">Reference proteome</keyword>
<dbReference type="EnsemblPlants" id="OPUNC06G10090.1">
    <property type="protein sequence ID" value="OPUNC06G10090.1"/>
    <property type="gene ID" value="OPUNC06G10090"/>
</dbReference>
<reference evidence="1" key="2">
    <citation type="submission" date="2018-05" db="EMBL/GenBank/DDBJ databases">
        <title>OpunRS2 (Oryza punctata Reference Sequence Version 2).</title>
        <authorList>
            <person name="Zhang J."/>
            <person name="Kudrna D."/>
            <person name="Lee S."/>
            <person name="Talag J."/>
            <person name="Welchert J."/>
            <person name="Wing R.A."/>
        </authorList>
    </citation>
    <scope>NUCLEOTIDE SEQUENCE [LARGE SCALE GENOMIC DNA]</scope>
</reference>
<organism evidence="1">
    <name type="scientific">Oryza punctata</name>
    <name type="common">Red rice</name>
    <dbReference type="NCBI Taxonomy" id="4537"/>
    <lineage>
        <taxon>Eukaryota</taxon>
        <taxon>Viridiplantae</taxon>
        <taxon>Streptophyta</taxon>
        <taxon>Embryophyta</taxon>
        <taxon>Tracheophyta</taxon>
        <taxon>Spermatophyta</taxon>
        <taxon>Magnoliopsida</taxon>
        <taxon>Liliopsida</taxon>
        <taxon>Poales</taxon>
        <taxon>Poaceae</taxon>
        <taxon>BOP clade</taxon>
        <taxon>Oryzoideae</taxon>
        <taxon>Oryzeae</taxon>
        <taxon>Oryzinae</taxon>
        <taxon>Oryza</taxon>
    </lineage>
</organism>